<protein>
    <submittedName>
        <fullName evidence="2">Uncharacterized protein</fullName>
    </submittedName>
</protein>
<dbReference type="HOGENOM" id="CLU_1391821_0_0_1"/>
<dbReference type="EMBL" id="JH432213">
    <property type="status" value="NOT_ANNOTATED_CDS"/>
    <property type="molecule type" value="Genomic_DNA"/>
</dbReference>
<dbReference type="AlphaFoldDB" id="T1JM23"/>
<dbReference type="EnsemblMetazoa" id="SMAR014903-RA">
    <property type="protein sequence ID" value="SMAR014903-PA"/>
    <property type="gene ID" value="SMAR014903"/>
</dbReference>
<evidence type="ECO:0000313" key="3">
    <source>
        <dbReference type="Proteomes" id="UP000014500"/>
    </source>
</evidence>
<proteinExistence type="predicted"/>
<keyword evidence="3" id="KW-1185">Reference proteome</keyword>
<evidence type="ECO:0000256" key="1">
    <source>
        <dbReference type="SAM" id="MobiDB-lite"/>
    </source>
</evidence>
<evidence type="ECO:0000313" key="2">
    <source>
        <dbReference type="EnsemblMetazoa" id="SMAR014903-PA"/>
    </source>
</evidence>
<reference evidence="3" key="1">
    <citation type="submission" date="2011-05" db="EMBL/GenBank/DDBJ databases">
        <authorList>
            <person name="Richards S.R."/>
            <person name="Qu J."/>
            <person name="Jiang H."/>
            <person name="Jhangiani S.N."/>
            <person name="Agravi P."/>
            <person name="Goodspeed R."/>
            <person name="Gross S."/>
            <person name="Mandapat C."/>
            <person name="Jackson L."/>
            <person name="Mathew T."/>
            <person name="Pu L."/>
            <person name="Thornton R."/>
            <person name="Saada N."/>
            <person name="Wilczek-Boney K.B."/>
            <person name="Lee S."/>
            <person name="Kovar C."/>
            <person name="Wu Y."/>
            <person name="Scherer S.E."/>
            <person name="Worley K.C."/>
            <person name="Muzny D.M."/>
            <person name="Gibbs R."/>
        </authorList>
    </citation>
    <scope>NUCLEOTIDE SEQUENCE</scope>
    <source>
        <strain evidence="3">Brora</strain>
    </source>
</reference>
<accession>T1JM23</accession>
<name>T1JM23_STRMM</name>
<feature type="compositionally biased region" description="Basic and acidic residues" evidence="1">
    <location>
        <begin position="142"/>
        <end position="156"/>
    </location>
</feature>
<organism evidence="2 3">
    <name type="scientific">Strigamia maritima</name>
    <name type="common">European centipede</name>
    <name type="synonym">Geophilus maritimus</name>
    <dbReference type="NCBI Taxonomy" id="126957"/>
    <lineage>
        <taxon>Eukaryota</taxon>
        <taxon>Metazoa</taxon>
        <taxon>Ecdysozoa</taxon>
        <taxon>Arthropoda</taxon>
        <taxon>Myriapoda</taxon>
        <taxon>Chilopoda</taxon>
        <taxon>Pleurostigmophora</taxon>
        <taxon>Geophilomorpha</taxon>
        <taxon>Linotaeniidae</taxon>
        <taxon>Strigamia</taxon>
    </lineage>
</organism>
<dbReference type="Proteomes" id="UP000014500">
    <property type="component" value="Unassembled WGS sequence"/>
</dbReference>
<sequence length="196" mass="22212">MAASCIPLSICVFLRSEEWMDGWMDGWMDDARHILTPATRREYKLNEMRGDENRKEHCAATNIRLTFKFVEIAPMLALMARLTLCTRRALFPIGRSNTADTKTKAWMALGVRGTRPTRGVGHPTLAGVQVVYNSSLPRKPRRGEERRGEERRGEEKRKYTYQALKLNHVDVDVAEQLNAFVGDSGQYANAISLLGD</sequence>
<feature type="region of interest" description="Disordered" evidence="1">
    <location>
        <begin position="135"/>
        <end position="156"/>
    </location>
</feature>
<reference evidence="2" key="2">
    <citation type="submission" date="2015-02" db="UniProtKB">
        <authorList>
            <consortium name="EnsemblMetazoa"/>
        </authorList>
    </citation>
    <scope>IDENTIFICATION</scope>
</reference>